<evidence type="ECO:0000259" key="2">
    <source>
        <dbReference type="Pfam" id="PF13622"/>
    </source>
</evidence>
<dbReference type="InterPro" id="IPR049450">
    <property type="entry name" value="ACOT8-like_C"/>
</dbReference>
<evidence type="ECO:0000313" key="4">
    <source>
        <dbReference type="EMBL" id="EKT83477.1"/>
    </source>
</evidence>
<dbReference type="EMBL" id="AJYC02000017">
    <property type="protein sequence ID" value="EKT83477.1"/>
    <property type="molecule type" value="Genomic_DNA"/>
</dbReference>
<gene>
    <name evidence="4" type="ORF">WSS_A06589</name>
</gene>
<evidence type="ECO:0000313" key="5">
    <source>
        <dbReference type="Proteomes" id="UP000005951"/>
    </source>
</evidence>
<reference evidence="4 5" key="1">
    <citation type="journal article" date="2013" name="Genome Announc.">
        <title>Draft Genome Sequence of Rhodococcus opacus Strain M213 Shows a Diverse Catabolic Potential.</title>
        <authorList>
            <person name="Pathak A."/>
            <person name="Green S.J."/>
            <person name="Ogram A."/>
            <person name="Chauhan A."/>
        </authorList>
    </citation>
    <scope>NUCLEOTIDE SEQUENCE [LARGE SCALE GENOMIC DNA]</scope>
    <source>
        <strain evidence="4 5">M213</strain>
    </source>
</reference>
<dbReference type="InterPro" id="IPR049449">
    <property type="entry name" value="TesB_ACOT8-like_N"/>
</dbReference>
<dbReference type="AlphaFoldDB" id="K8XYT5"/>
<protein>
    <recommendedName>
        <fullName evidence="6">Thioesterase</fullName>
    </recommendedName>
</protein>
<comment type="caution">
    <text evidence="4">The sequence shown here is derived from an EMBL/GenBank/DDBJ whole genome shotgun (WGS) entry which is preliminary data.</text>
</comment>
<name>K8XYT5_RHOOP</name>
<dbReference type="Proteomes" id="UP000005951">
    <property type="component" value="Unassembled WGS sequence"/>
</dbReference>
<accession>K8XYT5</accession>
<proteinExistence type="predicted"/>
<sequence>MELKVTADAQLDAEQATRSAHTAQPFFARAGSGYEPRAAAISGWSADMVSGPAVLGLLAHAIEGEYKQDEFFATRVTADLFRPVRMGRIDVRSRIIRWGNRIRLVEAELIQSDEAVARATVAFYRKSRNAAGAHWVDSRVPEPPSPAEHLGERLIGTSGENADWGPLPHGGPTWRTSDRKRIWTTGWSAIAGEATTPLVRAAMIADLTNLVTNMGTEGIGYINGDVTLALTRLPEGIELGLEADSHRACDGVAVGSATMFDRDGPLGICTVSAIENDRRTLQRPEEGRALAGESRVQDISRLMTDPESLHDPATPWRIRRPAR</sequence>
<evidence type="ECO:0000256" key="1">
    <source>
        <dbReference type="SAM" id="MobiDB-lite"/>
    </source>
</evidence>
<dbReference type="Pfam" id="PF13622">
    <property type="entry name" value="4HBT_3"/>
    <property type="match status" value="1"/>
</dbReference>
<dbReference type="InterPro" id="IPR029069">
    <property type="entry name" value="HotDog_dom_sf"/>
</dbReference>
<dbReference type="InterPro" id="IPR042171">
    <property type="entry name" value="Acyl-CoA_hotdog"/>
</dbReference>
<feature type="domain" description="Acyl-CoA thioesterase-like C-terminal" evidence="3">
    <location>
        <begin position="166"/>
        <end position="270"/>
    </location>
</feature>
<dbReference type="Pfam" id="PF20789">
    <property type="entry name" value="4HBT_3C"/>
    <property type="match status" value="1"/>
</dbReference>
<evidence type="ECO:0008006" key="6">
    <source>
        <dbReference type="Google" id="ProtNLM"/>
    </source>
</evidence>
<dbReference type="SUPFAM" id="SSF54637">
    <property type="entry name" value="Thioesterase/thiol ester dehydrase-isomerase"/>
    <property type="match status" value="1"/>
</dbReference>
<evidence type="ECO:0000259" key="3">
    <source>
        <dbReference type="Pfam" id="PF20789"/>
    </source>
</evidence>
<organism evidence="4 5">
    <name type="scientific">Rhodococcus opacus M213</name>
    <dbReference type="NCBI Taxonomy" id="1129896"/>
    <lineage>
        <taxon>Bacteria</taxon>
        <taxon>Bacillati</taxon>
        <taxon>Actinomycetota</taxon>
        <taxon>Actinomycetes</taxon>
        <taxon>Mycobacteriales</taxon>
        <taxon>Nocardiaceae</taxon>
        <taxon>Rhodococcus</taxon>
    </lineage>
</organism>
<dbReference type="Gene3D" id="2.40.160.210">
    <property type="entry name" value="Acyl-CoA thioesterase, double hotdog domain"/>
    <property type="match status" value="1"/>
</dbReference>
<feature type="region of interest" description="Disordered" evidence="1">
    <location>
        <begin position="284"/>
        <end position="323"/>
    </location>
</feature>
<feature type="domain" description="Acyl-CoA thioesterase-like N-terminal HotDog" evidence="2">
    <location>
        <begin position="42"/>
        <end position="123"/>
    </location>
</feature>